<keyword evidence="3" id="KW-1185">Reference proteome</keyword>
<dbReference type="SMART" id="SM00954">
    <property type="entry name" value="RelA_SpoT"/>
    <property type="match status" value="1"/>
</dbReference>
<dbReference type="CDD" id="cd05399">
    <property type="entry name" value="NT_Rel-Spo_like"/>
    <property type="match status" value="1"/>
</dbReference>
<feature type="domain" description="RelA/SpoT" evidence="1">
    <location>
        <begin position="54"/>
        <end position="181"/>
    </location>
</feature>
<dbReference type="Pfam" id="PF04607">
    <property type="entry name" value="RelA_SpoT"/>
    <property type="match status" value="1"/>
</dbReference>
<dbReference type="Gene3D" id="3.30.460.10">
    <property type="entry name" value="Beta Polymerase, domain 2"/>
    <property type="match status" value="1"/>
</dbReference>
<dbReference type="PANTHER" id="PTHR47837:SF2">
    <property type="entry name" value="GTP PYROPHOSPHOKINASE YWAC"/>
    <property type="match status" value="1"/>
</dbReference>
<dbReference type="RefSeq" id="WP_345172835.1">
    <property type="nucleotide sequence ID" value="NZ_BAABFQ010000004.1"/>
</dbReference>
<gene>
    <name evidence="2" type="ORF">ACFPKY_10520</name>
</gene>
<dbReference type="Proteomes" id="UP001595956">
    <property type="component" value="Unassembled WGS sequence"/>
</dbReference>
<evidence type="ECO:0000313" key="2">
    <source>
        <dbReference type="EMBL" id="MFC5493539.1"/>
    </source>
</evidence>
<accession>A0ABW0N2Z2</accession>
<dbReference type="PANTHER" id="PTHR47837">
    <property type="entry name" value="GTP PYROPHOSPHOKINASE YJBM"/>
    <property type="match status" value="1"/>
</dbReference>
<organism evidence="2 3">
    <name type="scientific">Nocardioides caricicola</name>
    <dbReference type="NCBI Taxonomy" id="634770"/>
    <lineage>
        <taxon>Bacteria</taxon>
        <taxon>Bacillati</taxon>
        <taxon>Actinomycetota</taxon>
        <taxon>Actinomycetes</taxon>
        <taxon>Propionibacteriales</taxon>
        <taxon>Nocardioidaceae</taxon>
        <taxon>Nocardioides</taxon>
    </lineage>
</organism>
<evidence type="ECO:0000313" key="3">
    <source>
        <dbReference type="Proteomes" id="UP001595956"/>
    </source>
</evidence>
<dbReference type="Gene3D" id="1.10.287.860">
    <property type="entry name" value="Nucleotidyltransferase"/>
    <property type="match status" value="1"/>
</dbReference>
<dbReference type="InterPro" id="IPR043519">
    <property type="entry name" value="NT_sf"/>
</dbReference>
<dbReference type="SUPFAM" id="SSF81301">
    <property type="entry name" value="Nucleotidyltransferase"/>
    <property type="match status" value="1"/>
</dbReference>
<name>A0ABW0N2Z2_9ACTN</name>
<evidence type="ECO:0000259" key="1">
    <source>
        <dbReference type="SMART" id="SM00954"/>
    </source>
</evidence>
<dbReference type="InterPro" id="IPR007685">
    <property type="entry name" value="RelA_SpoT"/>
</dbReference>
<sequence length="253" mass="28501">MSTSPRSGASSEEDFRRFMLEHRFGMDEVVTKLNILRDEFLHLHDYNPIESVTSRLKSPESLLEKIQRKGLDLDAHPSFDEVRERVVDIAGVRVVCSFTSDVYRVFDLLAHQSDVRIVEVRDYILEPKPNGYRSLHALVEVPVFLSEGTMPVGVEVQFRTIAMDFWASLEHKIYYKYRRDVPAELLAGLRSAAEAAFALDSDMERLHEEVRGLDPLPAEVVEGIRTEAPDASLLAALRRIGAQPDSGSSASDS</sequence>
<protein>
    <submittedName>
        <fullName evidence="2">GTP pyrophosphokinase family protein</fullName>
    </submittedName>
</protein>
<proteinExistence type="predicted"/>
<dbReference type="EMBL" id="JBHSMD010000003">
    <property type="protein sequence ID" value="MFC5493539.1"/>
    <property type="molecule type" value="Genomic_DNA"/>
</dbReference>
<dbReference type="InterPro" id="IPR052366">
    <property type="entry name" value="GTP_Pyrophosphokinase"/>
</dbReference>
<comment type="caution">
    <text evidence="2">The sequence shown here is derived from an EMBL/GenBank/DDBJ whole genome shotgun (WGS) entry which is preliminary data.</text>
</comment>
<reference evidence="3" key="1">
    <citation type="journal article" date="2019" name="Int. J. Syst. Evol. Microbiol.">
        <title>The Global Catalogue of Microorganisms (GCM) 10K type strain sequencing project: providing services to taxonomists for standard genome sequencing and annotation.</title>
        <authorList>
            <consortium name="The Broad Institute Genomics Platform"/>
            <consortium name="The Broad Institute Genome Sequencing Center for Infectious Disease"/>
            <person name="Wu L."/>
            <person name="Ma J."/>
        </authorList>
    </citation>
    <scope>NUCLEOTIDE SEQUENCE [LARGE SCALE GENOMIC DNA]</scope>
    <source>
        <strain evidence="3">KACC 13778</strain>
    </source>
</reference>